<evidence type="ECO:0000259" key="7">
    <source>
        <dbReference type="PROSITE" id="PS51192"/>
    </source>
</evidence>
<dbReference type="InterPro" id="IPR027417">
    <property type="entry name" value="P-loop_NTPase"/>
</dbReference>
<feature type="domain" description="Helicase ATP-binding" evidence="7">
    <location>
        <begin position="56"/>
        <end position="227"/>
    </location>
</feature>
<evidence type="ECO:0000256" key="3">
    <source>
        <dbReference type="ARBA" id="ARBA00022801"/>
    </source>
</evidence>
<dbReference type="EC" id="3.6.4.13" evidence="1"/>
<dbReference type="PANTHER" id="PTHR47959:SF1">
    <property type="entry name" value="ATP-DEPENDENT RNA HELICASE DBPA"/>
    <property type="match status" value="1"/>
</dbReference>
<evidence type="ECO:0000256" key="4">
    <source>
        <dbReference type="ARBA" id="ARBA00022806"/>
    </source>
</evidence>
<dbReference type="SMART" id="SM00487">
    <property type="entry name" value="DEXDc"/>
    <property type="match status" value="1"/>
</dbReference>
<keyword evidence="5" id="KW-0067">ATP-binding</keyword>
<dbReference type="FunFam" id="3.40.50.300:FF:000031">
    <property type="entry name" value="Eukaryotic initiation factor 4A-III"/>
    <property type="match status" value="1"/>
</dbReference>
<dbReference type="PROSITE" id="PS51195">
    <property type="entry name" value="Q_MOTIF"/>
    <property type="match status" value="1"/>
</dbReference>
<dbReference type="Gene3D" id="3.40.50.300">
    <property type="entry name" value="P-loop containing nucleotide triphosphate hydrolases"/>
    <property type="match status" value="2"/>
</dbReference>
<dbReference type="GO" id="GO:0003723">
    <property type="term" value="F:RNA binding"/>
    <property type="evidence" value="ECO:0007669"/>
    <property type="project" value="UniProtKB-KW"/>
</dbReference>
<dbReference type="InterPro" id="IPR014014">
    <property type="entry name" value="RNA_helicase_DEAD_Q_motif"/>
</dbReference>
<dbReference type="PROSITE" id="PS51192">
    <property type="entry name" value="HELICASE_ATP_BIND_1"/>
    <property type="match status" value="1"/>
</dbReference>
<dbReference type="PROSITE" id="PS51194">
    <property type="entry name" value="HELICASE_CTER"/>
    <property type="match status" value="1"/>
</dbReference>
<dbReference type="EMBL" id="MN740808">
    <property type="protein sequence ID" value="QHU12642.1"/>
    <property type="molecule type" value="Genomic_DNA"/>
</dbReference>
<dbReference type="InterPro" id="IPR001650">
    <property type="entry name" value="Helicase_C-like"/>
</dbReference>
<dbReference type="PANTHER" id="PTHR47959">
    <property type="entry name" value="ATP-DEPENDENT RNA HELICASE RHLE-RELATED"/>
    <property type="match status" value="1"/>
</dbReference>
<organism evidence="10">
    <name type="scientific">viral metagenome</name>
    <dbReference type="NCBI Taxonomy" id="1070528"/>
    <lineage>
        <taxon>unclassified sequences</taxon>
        <taxon>metagenomes</taxon>
        <taxon>organismal metagenomes</taxon>
    </lineage>
</organism>
<dbReference type="GO" id="GO:0003724">
    <property type="term" value="F:RNA helicase activity"/>
    <property type="evidence" value="ECO:0007669"/>
    <property type="project" value="UniProtKB-EC"/>
</dbReference>
<reference evidence="10" key="1">
    <citation type="journal article" date="2020" name="Nature">
        <title>Giant virus diversity and host interactions through global metagenomics.</title>
        <authorList>
            <person name="Schulz F."/>
            <person name="Roux S."/>
            <person name="Paez-Espino D."/>
            <person name="Jungbluth S."/>
            <person name="Walsh D.A."/>
            <person name="Denef V.J."/>
            <person name="McMahon K.D."/>
            <person name="Konstantinidis K.T."/>
            <person name="Eloe-Fadrosh E.A."/>
            <person name="Kyrpides N.C."/>
            <person name="Woyke T."/>
        </authorList>
    </citation>
    <scope>NUCLEOTIDE SEQUENCE</scope>
    <source>
        <strain evidence="10">GVMAG-S-1101172-89</strain>
    </source>
</reference>
<evidence type="ECO:0000259" key="9">
    <source>
        <dbReference type="PROSITE" id="PS51195"/>
    </source>
</evidence>
<evidence type="ECO:0000256" key="2">
    <source>
        <dbReference type="ARBA" id="ARBA00022741"/>
    </source>
</evidence>
<name>A0A6C0K3N2_9ZZZZ</name>
<dbReference type="InterPro" id="IPR050079">
    <property type="entry name" value="DEAD_box_RNA_helicase"/>
</dbReference>
<sequence length="400" mass="45354">MSEIDLAVAISDGNVLQTPDLIVYDTFDKMNLSESIMRGIYAYGFERPSDIQTKAIVPIKEGRDVLAQARSGTGKTATFCIGSLSRVNPEIKKPQVLVLVHVRELALQIKTVATSLSEYMGISCYCATGGTPLRDDLKAIEKGAQFIVGTPGRIYDLMNRKALSRDHIKVLVLDEADQMLEDRFKEQIMCILQMGFPKDCQIALFSATMPEAVVDVAKNLLQNPVRILVPPEQVTLEGITQYYVPLEREEWKYDVLCDLYKQLTINQALIYVNKRQKAEMLYEKMTAEGFPLSFIHGEMDPEERSRRMREFRQGTVRIMISTDLLARGIDIQQISLVINYELPIQRENYIHRIGRSGRFGRKGFAINLVSKDEENVLREIETHYSTKILVLPNDLATLAP</sequence>
<feature type="domain" description="DEAD-box RNA helicase Q" evidence="9">
    <location>
        <begin position="25"/>
        <end position="53"/>
    </location>
</feature>
<feature type="domain" description="Helicase C-terminal" evidence="8">
    <location>
        <begin position="238"/>
        <end position="399"/>
    </location>
</feature>
<proteinExistence type="predicted"/>
<dbReference type="Pfam" id="PF00270">
    <property type="entry name" value="DEAD"/>
    <property type="match status" value="1"/>
</dbReference>
<dbReference type="GO" id="GO:0005829">
    <property type="term" value="C:cytosol"/>
    <property type="evidence" value="ECO:0007669"/>
    <property type="project" value="TreeGrafter"/>
</dbReference>
<accession>A0A6C0K3N2</accession>
<evidence type="ECO:0000259" key="8">
    <source>
        <dbReference type="PROSITE" id="PS51194"/>
    </source>
</evidence>
<keyword evidence="4" id="KW-0347">Helicase</keyword>
<protein>
    <recommendedName>
        <fullName evidence="1">RNA helicase</fullName>
        <ecNumber evidence="1">3.6.4.13</ecNumber>
    </recommendedName>
</protein>
<dbReference type="SMART" id="SM00490">
    <property type="entry name" value="HELICc"/>
    <property type="match status" value="1"/>
</dbReference>
<dbReference type="InterPro" id="IPR011545">
    <property type="entry name" value="DEAD/DEAH_box_helicase_dom"/>
</dbReference>
<keyword evidence="2" id="KW-0547">Nucleotide-binding</keyword>
<dbReference type="InterPro" id="IPR014001">
    <property type="entry name" value="Helicase_ATP-bd"/>
</dbReference>
<dbReference type="GO" id="GO:0016787">
    <property type="term" value="F:hydrolase activity"/>
    <property type="evidence" value="ECO:0007669"/>
    <property type="project" value="UniProtKB-KW"/>
</dbReference>
<evidence type="ECO:0000256" key="6">
    <source>
        <dbReference type="ARBA" id="ARBA00022884"/>
    </source>
</evidence>
<evidence type="ECO:0000313" key="10">
    <source>
        <dbReference type="EMBL" id="QHU12642.1"/>
    </source>
</evidence>
<keyword evidence="3" id="KW-0378">Hydrolase</keyword>
<keyword evidence="6" id="KW-0694">RNA-binding</keyword>
<dbReference type="Pfam" id="PF00271">
    <property type="entry name" value="Helicase_C"/>
    <property type="match status" value="1"/>
</dbReference>
<evidence type="ECO:0000256" key="1">
    <source>
        <dbReference type="ARBA" id="ARBA00012552"/>
    </source>
</evidence>
<dbReference type="GO" id="GO:0005524">
    <property type="term" value="F:ATP binding"/>
    <property type="evidence" value="ECO:0007669"/>
    <property type="project" value="UniProtKB-KW"/>
</dbReference>
<dbReference type="AlphaFoldDB" id="A0A6C0K3N2"/>
<dbReference type="SUPFAM" id="SSF52540">
    <property type="entry name" value="P-loop containing nucleoside triphosphate hydrolases"/>
    <property type="match status" value="1"/>
</dbReference>
<dbReference type="CDD" id="cd18787">
    <property type="entry name" value="SF2_C_DEAD"/>
    <property type="match status" value="1"/>
</dbReference>
<evidence type="ECO:0000256" key="5">
    <source>
        <dbReference type="ARBA" id="ARBA00022840"/>
    </source>
</evidence>